<dbReference type="Gene3D" id="3.30.1240.10">
    <property type="match status" value="1"/>
</dbReference>
<dbReference type="GO" id="GO:0016791">
    <property type="term" value="F:phosphatase activity"/>
    <property type="evidence" value="ECO:0007669"/>
    <property type="project" value="UniProtKB-ARBA"/>
</dbReference>
<comment type="similarity">
    <text evidence="1">Belongs to the HAD-like hydrolase superfamily. Cof family.</text>
</comment>
<dbReference type="NCBIfam" id="NF045966">
    <property type="entry name" value="YcsE_rel_Pase"/>
    <property type="match status" value="1"/>
</dbReference>
<dbReference type="NCBIfam" id="TIGR01484">
    <property type="entry name" value="HAD-SF-IIB"/>
    <property type="match status" value="1"/>
</dbReference>
<sequence length="270" mass="31225">MNKFKIFATDIDDTIVPHGGQEIPEKINLLFAKLKEKNIITTFVTGRDFVTIGHLINAKNVDYFIGANGAFIFDFKKKQMIYENPIRISDFLKIVEFFDQHKIRYIIMDSEWIYTSNYFPQHSSKFLSPYFDRMKPLKMCNFKNNFHIFTVVDDQDTTSEIQLKFEEFAEKNNLNVSVSSRWSWGFFIGAKNVDKMETLEILAKMHNVEIHEIIAFGDSRNDTKMLKNVGFGVAMENSTVPEVKEAAKDIAPPVDSFGVYLKAIELNIID</sequence>
<evidence type="ECO:0008006" key="4">
    <source>
        <dbReference type="Google" id="ProtNLM"/>
    </source>
</evidence>
<dbReference type="PROSITE" id="PS01229">
    <property type="entry name" value="COF_2"/>
    <property type="match status" value="1"/>
</dbReference>
<dbReference type="Gene3D" id="3.40.50.1000">
    <property type="entry name" value="HAD superfamily/HAD-like"/>
    <property type="match status" value="1"/>
</dbReference>
<reference evidence="2 3" key="1">
    <citation type="submission" date="2014-03" db="EMBL/GenBank/DDBJ databases">
        <title>Genome sequence of Mycoplasma ovipneumoniae strain 14811.</title>
        <authorList>
            <person name="Sirand-Pugnet P."/>
            <person name="Breton M."/>
            <person name="Dordet-Frisoni E."/>
            <person name="Baranowski E."/>
            <person name="Barre A."/>
            <person name="Couture C."/>
            <person name="Dupuy V."/>
            <person name="Gaurivaud P."/>
            <person name="Jacob D."/>
            <person name="Lemaitre C."/>
            <person name="Manso-Silvan L."/>
            <person name="Nikolski M."/>
            <person name="Nouvel L.-X."/>
            <person name="Poumarat F."/>
            <person name="Tardy F."/>
            <person name="Thebault P."/>
            <person name="Theil S."/>
            <person name="Citti C."/>
            <person name="Thiaucourt F."/>
            <person name="Blanchard A."/>
        </authorList>
    </citation>
    <scope>NUCLEOTIDE SEQUENCE [LARGE SCALE GENOMIC DNA]</scope>
    <source>
        <strain evidence="2 3">14811</strain>
    </source>
</reference>
<dbReference type="GO" id="GO:0005829">
    <property type="term" value="C:cytosol"/>
    <property type="evidence" value="ECO:0007669"/>
    <property type="project" value="TreeGrafter"/>
</dbReference>
<dbReference type="InterPro" id="IPR000150">
    <property type="entry name" value="Cof"/>
</dbReference>
<dbReference type="EMBL" id="JFAD01000010">
    <property type="protein sequence ID" value="EXU61345.1"/>
    <property type="molecule type" value="Genomic_DNA"/>
</dbReference>
<dbReference type="eggNOG" id="COG0561">
    <property type="taxonomic scope" value="Bacteria"/>
</dbReference>
<protein>
    <recommendedName>
        <fullName evidence="4">COF family HAD hydrolase protein</fullName>
    </recommendedName>
</protein>
<comment type="caution">
    <text evidence="2">The sequence shown here is derived from an EMBL/GenBank/DDBJ whole genome shotgun (WGS) entry which is preliminary data.</text>
</comment>
<dbReference type="STRING" id="1188239.MOVI_1160"/>
<evidence type="ECO:0000313" key="3">
    <source>
        <dbReference type="Proteomes" id="UP000020977"/>
    </source>
</evidence>
<dbReference type="RefSeq" id="WP_044283978.1">
    <property type="nucleotide sequence ID" value="NZ_JFAD01000010.1"/>
</dbReference>
<dbReference type="InterPro" id="IPR023214">
    <property type="entry name" value="HAD_sf"/>
</dbReference>
<dbReference type="PANTHER" id="PTHR10000:SF25">
    <property type="entry name" value="PHOSPHATASE YKRA-RELATED"/>
    <property type="match status" value="1"/>
</dbReference>
<dbReference type="InterPro" id="IPR036412">
    <property type="entry name" value="HAD-like_sf"/>
</dbReference>
<gene>
    <name evidence="2" type="primary">had</name>
    <name evidence="2" type="ORF">MOVI_1160</name>
</gene>
<dbReference type="PATRIC" id="fig|1188239.3.peg.326"/>
<accession>A0A014MIH2</accession>
<dbReference type="NCBIfam" id="TIGR00099">
    <property type="entry name" value="Cof-subfamily"/>
    <property type="match status" value="1"/>
</dbReference>
<dbReference type="SUPFAM" id="SSF56784">
    <property type="entry name" value="HAD-like"/>
    <property type="match status" value="1"/>
</dbReference>
<dbReference type="GO" id="GO:0000287">
    <property type="term" value="F:magnesium ion binding"/>
    <property type="evidence" value="ECO:0007669"/>
    <property type="project" value="TreeGrafter"/>
</dbReference>
<dbReference type="Proteomes" id="UP000020977">
    <property type="component" value="Unassembled WGS sequence"/>
</dbReference>
<evidence type="ECO:0000256" key="1">
    <source>
        <dbReference type="ARBA" id="ARBA00034778"/>
    </source>
</evidence>
<evidence type="ECO:0000313" key="2">
    <source>
        <dbReference type="EMBL" id="EXU61345.1"/>
    </source>
</evidence>
<dbReference type="AlphaFoldDB" id="A0A014MIH2"/>
<proteinExistence type="inferred from homology"/>
<name>A0A014MIH2_9BACT</name>
<dbReference type="PANTHER" id="PTHR10000">
    <property type="entry name" value="PHOSPHOSERINE PHOSPHATASE"/>
    <property type="match status" value="1"/>
</dbReference>
<dbReference type="Pfam" id="PF08282">
    <property type="entry name" value="Hydrolase_3"/>
    <property type="match status" value="1"/>
</dbReference>
<dbReference type="InterPro" id="IPR006379">
    <property type="entry name" value="HAD-SF_hydro_IIB"/>
</dbReference>
<organism evidence="2 3">
    <name type="scientific">Mesomycoplasma ovipneumoniae 14811</name>
    <dbReference type="NCBI Taxonomy" id="1188239"/>
    <lineage>
        <taxon>Bacteria</taxon>
        <taxon>Bacillati</taxon>
        <taxon>Mycoplasmatota</taxon>
        <taxon>Mycoplasmoidales</taxon>
        <taxon>Metamycoplasmataceae</taxon>
        <taxon>Mesomycoplasma</taxon>
    </lineage>
</organism>